<name>A0A5J4ZX56_9ASTE</name>
<feature type="compositionally biased region" description="Polar residues" evidence="1">
    <location>
        <begin position="1"/>
        <end position="29"/>
    </location>
</feature>
<dbReference type="GO" id="GO:0017056">
    <property type="term" value="F:structural constituent of nuclear pore"/>
    <property type="evidence" value="ECO:0007669"/>
    <property type="project" value="TreeGrafter"/>
</dbReference>
<accession>A0A5J4ZX56</accession>
<evidence type="ECO:0000313" key="3">
    <source>
        <dbReference type="Proteomes" id="UP000325577"/>
    </source>
</evidence>
<proteinExistence type="predicted"/>
<feature type="compositionally biased region" description="Acidic residues" evidence="1">
    <location>
        <begin position="183"/>
        <end position="196"/>
    </location>
</feature>
<reference evidence="2 3" key="1">
    <citation type="submission" date="2019-09" db="EMBL/GenBank/DDBJ databases">
        <title>A chromosome-level genome assembly of the Chinese tupelo Nyssa sinensis.</title>
        <authorList>
            <person name="Yang X."/>
            <person name="Kang M."/>
            <person name="Yang Y."/>
            <person name="Xiong H."/>
            <person name="Wang M."/>
            <person name="Zhang Z."/>
            <person name="Wang Z."/>
            <person name="Wu H."/>
            <person name="Ma T."/>
            <person name="Liu J."/>
            <person name="Xi Z."/>
        </authorList>
    </citation>
    <scope>NUCLEOTIDE SEQUENCE [LARGE SCALE GENOMIC DNA]</scope>
    <source>
        <strain evidence="2">J267</strain>
        <tissue evidence="2">Leaf</tissue>
    </source>
</reference>
<dbReference type="EMBL" id="CM018047">
    <property type="protein sequence ID" value="KAA8523385.1"/>
    <property type="molecule type" value="Genomic_DNA"/>
</dbReference>
<keyword evidence="3" id="KW-1185">Reference proteome</keyword>
<evidence type="ECO:0000256" key="1">
    <source>
        <dbReference type="SAM" id="MobiDB-lite"/>
    </source>
</evidence>
<feature type="region of interest" description="Disordered" evidence="1">
    <location>
        <begin position="167"/>
        <end position="330"/>
    </location>
</feature>
<evidence type="ECO:0000313" key="2">
    <source>
        <dbReference type="EMBL" id="KAA8523385.1"/>
    </source>
</evidence>
<dbReference type="PANTHER" id="PTHR18898:SF2">
    <property type="entry name" value="NUCLEOPROTEIN TPR"/>
    <property type="match status" value="1"/>
</dbReference>
<dbReference type="OrthoDB" id="1712658at2759"/>
<organism evidence="2 3">
    <name type="scientific">Nyssa sinensis</name>
    <dbReference type="NCBI Taxonomy" id="561372"/>
    <lineage>
        <taxon>Eukaryota</taxon>
        <taxon>Viridiplantae</taxon>
        <taxon>Streptophyta</taxon>
        <taxon>Embryophyta</taxon>
        <taxon>Tracheophyta</taxon>
        <taxon>Spermatophyta</taxon>
        <taxon>Magnoliopsida</taxon>
        <taxon>eudicotyledons</taxon>
        <taxon>Gunneridae</taxon>
        <taxon>Pentapetalae</taxon>
        <taxon>asterids</taxon>
        <taxon>Cornales</taxon>
        <taxon>Nyssaceae</taxon>
        <taxon>Nyssa</taxon>
    </lineage>
</organism>
<dbReference type="Proteomes" id="UP000325577">
    <property type="component" value="Linkage Group LG4"/>
</dbReference>
<gene>
    <name evidence="2" type="ORF">F0562_009808</name>
</gene>
<feature type="compositionally biased region" description="Polar residues" evidence="1">
    <location>
        <begin position="264"/>
        <end position="278"/>
    </location>
</feature>
<sequence>MSEIESSNNGGRPTPAQNLDTQNMLSTQPFIRKRLASSSTSELQEESLIQGETSSDVAAPVPKKSRGSDFPQEGAEGQSDALSENLEILPAIEESLEAVGDLPQGSSEDAIDAERDEIEPTGEQAEPPKVDGTNQVELCCDRSEVLEEILDKPRGTEVMFDEVSKVQEQDIQQSMVESGSEREEGELVPDITDQEDGGTMSNIAENPESEEAQPEPVAASVGSPGVEEEALVAGTVEINPPEDQAVVETEQIPEAVIGDAEGSKQVSPVGKSSTTINLQERAKQRSKLRQAGVLSSSLGRGRGRVARGQGARGGRSGRGQSSGEQDEYRL</sequence>
<dbReference type="PANTHER" id="PTHR18898">
    <property type="entry name" value="NUCLEOPROTEIN TPR-RELATED"/>
    <property type="match status" value="1"/>
</dbReference>
<feature type="compositionally biased region" description="Low complexity" evidence="1">
    <location>
        <begin position="36"/>
        <end position="48"/>
    </location>
</feature>
<feature type="compositionally biased region" description="Acidic residues" evidence="1">
    <location>
        <begin position="109"/>
        <end position="120"/>
    </location>
</feature>
<dbReference type="AlphaFoldDB" id="A0A5J4ZX56"/>
<feature type="region of interest" description="Disordered" evidence="1">
    <location>
        <begin position="1"/>
        <end position="135"/>
    </location>
</feature>
<protein>
    <submittedName>
        <fullName evidence="2">Uncharacterized protein</fullName>
    </submittedName>
</protein>
<dbReference type="GO" id="GO:0005643">
    <property type="term" value="C:nuclear pore"/>
    <property type="evidence" value="ECO:0007669"/>
    <property type="project" value="TreeGrafter"/>
</dbReference>
<dbReference type="GO" id="GO:0006406">
    <property type="term" value="P:mRNA export from nucleus"/>
    <property type="evidence" value="ECO:0007669"/>
    <property type="project" value="TreeGrafter"/>
</dbReference>